<evidence type="ECO:0000256" key="3">
    <source>
        <dbReference type="ARBA" id="ARBA00022630"/>
    </source>
</evidence>
<dbReference type="PANTHER" id="PTHR23023">
    <property type="entry name" value="DIMETHYLANILINE MONOOXYGENASE"/>
    <property type="match status" value="1"/>
</dbReference>
<dbReference type="PRINTS" id="PR00370">
    <property type="entry name" value="FMOXYGENASE"/>
</dbReference>
<comment type="similarity">
    <text evidence="1">Belongs to the FMO family.</text>
</comment>
<dbReference type="SUPFAM" id="SSF51905">
    <property type="entry name" value="FAD/NAD(P)-binding domain"/>
    <property type="match status" value="2"/>
</dbReference>
<keyword evidence="8" id="KW-1185">Reference proteome</keyword>
<evidence type="ECO:0000313" key="8">
    <source>
        <dbReference type="Proteomes" id="UP001555826"/>
    </source>
</evidence>
<dbReference type="Pfam" id="PF00743">
    <property type="entry name" value="FMO-like"/>
    <property type="match status" value="1"/>
</dbReference>
<evidence type="ECO:0000256" key="6">
    <source>
        <dbReference type="ARBA" id="ARBA00023002"/>
    </source>
</evidence>
<evidence type="ECO:0000256" key="4">
    <source>
        <dbReference type="ARBA" id="ARBA00022827"/>
    </source>
</evidence>
<keyword evidence="3" id="KW-0285">Flavoprotein</keyword>
<proteinExistence type="inferred from homology"/>
<gene>
    <name evidence="7" type="ORF">AB1207_04245</name>
</gene>
<dbReference type="InterPro" id="IPR036188">
    <property type="entry name" value="FAD/NAD-bd_sf"/>
</dbReference>
<dbReference type="RefSeq" id="WP_367636553.1">
    <property type="nucleotide sequence ID" value="NZ_JBFNQN010000003.1"/>
</dbReference>
<keyword evidence="5" id="KW-0521">NADP</keyword>
<dbReference type="Gene3D" id="3.50.50.60">
    <property type="entry name" value="FAD/NAD(P)-binding domain"/>
    <property type="match status" value="1"/>
</dbReference>
<dbReference type="EMBL" id="JBFNQN010000003">
    <property type="protein sequence ID" value="MEW9263949.1"/>
    <property type="molecule type" value="Genomic_DNA"/>
</dbReference>
<comment type="caution">
    <text evidence="7">The sequence shown here is derived from an EMBL/GenBank/DDBJ whole genome shotgun (WGS) entry which is preliminary data.</text>
</comment>
<dbReference type="GO" id="GO:0016491">
    <property type="term" value="F:oxidoreductase activity"/>
    <property type="evidence" value="ECO:0007669"/>
    <property type="project" value="UniProtKB-KW"/>
</dbReference>
<accession>A0ABV3P2T8</accession>
<evidence type="ECO:0000256" key="1">
    <source>
        <dbReference type="ARBA" id="ARBA00009183"/>
    </source>
</evidence>
<sequence length="489" mass="52586">MRIAVVGAGPSGLVTAAVLTQFGHEVTVLEKAPDLGGVWSSTRRYPDVSTQDDRVSYAFSDVPMPADFPLHPTGNHVRAYLEHYADVKGVRDRVRLGATVERAVPAGDGWSVQVRDAQGVSLLDVDWLVLANGVFSTPHVPDWPGRDVFDATGGQVVEPTQLGDGAVLAGRDVVVVGWGKTACDVAVAASRTARSTTVVARAVRWKVPKRIAGSLTFRHLLLTRLGEHLMAPERTTRFQTLLATVDAPVRRAVLWSLAQRIARRTGARGVGLLPDTPLPYADSLVTDGFFEAVRSGRITVRRERSITALGAGDVQLSDGSRVPADVVVAATGFDQDLSPLDASVRERLLDADGVMALHRRILPADVPRLAFAGWGNTYRSPLSAEVGAVWLAGHLAGVVPAPRRDEVQRTGHRFHLTHRQAAAHRQQQVPSGSFAVLDQMLDDLGLPLPAAVRRGQWTTPLTPASYAYLVPALRARMGAVTERASVTAH</sequence>
<organism evidence="7 8">
    <name type="scientific">Kineococcus endophyticus</name>
    <dbReference type="NCBI Taxonomy" id="1181883"/>
    <lineage>
        <taxon>Bacteria</taxon>
        <taxon>Bacillati</taxon>
        <taxon>Actinomycetota</taxon>
        <taxon>Actinomycetes</taxon>
        <taxon>Kineosporiales</taxon>
        <taxon>Kineosporiaceae</taxon>
        <taxon>Kineococcus</taxon>
    </lineage>
</organism>
<dbReference type="InterPro" id="IPR000960">
    <property type="entry name" value="Flavin_mOase"/>
</dbReference>
<comment type="similarity">
    <text evidence="2">Belongs to the FAD-binding monooxygenase family.</text>
</comment>
<dbReference type="InterPro" id="IPR020946">
    <property type="entry name" value="Flavin_mOase-like"/>
</dbReference>
<protein>
    <submittedName>
        <fullName evidence="7">NAD(P)/FAD-dependent oxidoreductase</fullName>
        <ecNumber evidence="7">1.14.13.-</ecNumber>
    </submittedName>
</protein>
<dbReference type="Proteomes" id="UP001555826">
    <property type="component" value="Unassembled WGS sequence"/>
</dbReference>
<name>A0ABV3P2T8_9ACTN</name>
<evidence type="ECO:0000256" key="5">
    <source>
        <dbReference type="ARBA" id="ARBA00022857"/>
    </source>
</evidence>
<dbReference type="InterPro" id="IPR050346">
    <property type="entry name" value="FMO-like"/>
</dbReference>
<keyword evidence="4" id="KW-0274">FAD</keyword>
<evidence type="ECO:0000313" key="7">
    <source>
        <dbReference type="EMBL" id="MEW9263949.1"/>
    </source>
</evidence>
<evidence type="ECO:0000256" key="2">
    <source>
        <dbReference type="ARBA" id="ARBA00010139"/>
    </source>
</evidence>
<dbReference type="EC" id="1.14.13.-" evidence="7"/>
<dbReference type="PIRSF" id="PIRSF000332">
    <property type="entry name" value="FMO"/>
    <property type="match status" value="1"/>
</dbReference>
<reference evidence="7 8" key="1">
    <citation type="submission" date="2024-07" db="EMBL/GenBank/DDBJ databases">
        <authorList>
            <person name="Thanompreechachai J."/>
            <person name="Duangmal K."/>
        </authorList>
    </citation>
    <scope>NUCLEOTIDE SEQUENCE [LARGE SCALE GENOMIC DNA]</scope>
    <source>
        <strain evidence="7 8">KCTC 19886</strain>
    </source>
</reference>
<keyword evidence="6 7" id="KW-0560">Oxidoreductase</keyword>